<keyword evidence="1" id="KW-0349">Heme</keyword>
<dbReference type="Gene3D" id="1.10.630.10">
    <property type="entry name" value="Cytochrome P450"/>
    <property type="match status" value="1"/>
</dbReference>
<evidence type="ECO:0000256" key="6">
    <source>
        <dbReference type="SAM" id="SignalP"/>
    </source>
</evidence>
<dbReference type="AlphaFoldDB" id="A0AA38WTS0"/>
<evidence type="ECO:0000256" key="1">
    <source>
        <dbReference type="ARBA" id="ARBA00022617"/>
    </source>
</evidence>
<dbReference type="GO" id="GO:0004497">
    <property type="term" value="F:monooxygenase activity"/>
    <property type="evidence" value="ECO:0007669"/>
    <property type="project" value="UniProtKB-KW"/>
</dbReference>
<keyword evidence="6" id="KW-0732">Signal</keyword>
<keyword evidence="3" id="KW-0560">Oxidoreductase</keyword>
<evidence type="ECO:0000313" key="7">
    <source>
        <dbReference type="EMBL" id="KAJ9567500.1"/>
    </source>
</evidence>
<dbReference type="GO" id="GO:0020037">
    <property type="term" value="F:heme binding"/>
    <property type="evidence" value="ECO:0007669"/>
    <property type="project" value="InterPro"/>
</dbReference>
<dbReference type="GO" id="GO:0005506">
    <property type="term" value="F:iron ion binding"/>
    <property type="evidence" value="ECO:0007669"/>
    <property type="project" value="InterPro"/>
</dbReference>
<dbReference type="GO" id="GO:0016705">
    <property type="term" value="F:oxidoreductase activity, acting on paired donors, with incorporation or reduction of molecular oxygen"/>
    <property type="evidence" value="ECO:0007669"/>
    <property type="project" value="InterPro"/>
</dbReference>
<reference evidence="7" key="1">
    <citation type="submission" date="2023-03" db="EMBL/GenBank/DDBJ databases">
        <title>Chromosome-scale reference genome and RAD-based genetic map of yellow starthistle (Centaurea solstitialis) reveal putative structural variation and QTLs associated with invader traits.</title>
        <authorList>
            <person name="Reatini B."/>
            <person name="Cang F.A."/>
            <person name="Jiang Q."/>
            <person name="Mckibben M.T.W."/>
            <person name="Barker M.S."/>
            <person name="Rieseberg L.H."/>
            <person name="Dlugosch K.M."/>
        </authorList>
    </citation>
    <scope>NUCLEOTIDE SEQUENCE</scope>
    <source>
        <strain evidence="7">CAN-66</strain>
        <tissue evidence="7">Leaf</tissue>
    </source>
</reference>
<dbReference type="PANTHER" id="PTHR47947">
    <property type="entry name" value="CYTOCHROME P450 82C3-RELATED"/>
    <property type="match status" value="1"/>
</dbReference>
<protein>
    <recommendedName>
        <fullName evidence="9">Cytochrome P450</fullName>
    </recommendedName>
</protein>
<evidence type="ECO:0000256" key="5">
    <source>
        <dbReference type="ARBA" id="ARBA00023033"/>
    </source>
</evidence>
<accession>A0AA38WTS0</accession>
<name>A0AA38WTS0_9ASTR</name>
<evidence type="ECO:0008006" key="9">
    <source>
        <dbReference type="Google" id="ProtNLM"/>
    </source>
</evidence>
<evidence type="ECO:0000256" key="4">
    <source>
        <dbReference type="ARBA" id="ARBA00023004"/>
    </source>
</evidence>
<dbReference type="InterPro" id="IPR036396">
    <property type="entry name" value="Cyt_P450_sf"/>
</dbReference>
<comment type="caution">
    <text evidence="7">The sequence shown here is derived from an EMBL/GenBank/DDBJ whole genome shotgun (WGS) entry which is preliminary data.</text>
</comment>
<organism evidence="7 8">
    <name type="scientific">Centaurea solstitialis</name>
    <name type="common">yellow star-thistle</name>
    <dbReference type="NCBI Taxonomy" id="347529"/>
    <lineage>
        <taxon>Eukaryota</taxon>
        <taxon>Viridiplantae</taxon>
        <taxon>Streptophyta</taxon>
        <taxon>Embryophyta</taxon>
        <taxon>Tracheophyta</taxon>
        <taxon>Spermatophyta</taxon>
        <taxon>Magnoliopsida</taxon>
        <taxon>eudicotyledons</taxon>
        <taxon>Gunneridae</taxon>
        <taxon>Pentapetalae</taxon>
        <taxon>asterids</taxon>
        <taxon>campanulids</taxon>
        <taxon>Asterales</taxon>
        <taxon>Asteraceae</taxon>
        <taxon>Carduoideae</taxon>
        <taxon>Cardueae</taxon>
        <taxon>Centaureinae</taxon>
        <taxon>Centaurea</taxon>
    </lineage>
</organism>
<dbReference type="Proteomes" id="UP001172457">
    <property type="component" value="Chromosome 1"/>
</dbReference>
<keyword evidence="4" id="KW-0408">Iron</keyword>
<dbReference type="PANTHER" id="PTHR47947:SF61">
    <property type="entry name" value="CYTOCHROME P450"/>
    <property type="match status" value="1"/>
</dbReference>
<feature type="chain" id="PRO_5041450763" description="Cytochrome P450" evidence="6">
    <location>
        <begin position="18"/>
        <end position="186"/>
    </location>
</feature>
<evidence type="ECO:0000256" key="3">
    <source>
        <dbReference type="ARBA" id="ARBA00023002"/>
    </source>
</evidence>
<dbReference type="SUPFAM" id="SSF48264">
    <property type="entry name" value="Cytochrome P450"/>
    <property type="match status" value="1"/>
</dbReference>
<feature type="signal peptide" evidence="6">
    <location>
        <begin position="1"/>
        <end position="17"/>
    </location>
</feature>
<keyword evidence="5" id="KW-0503">Monooxygenase</keyword>
<dbReference type="InterPro" id="IPR050651">
    <property type="entry name" value="Plant_Cytochrome_P450_Monoox"/>
</dbReference>
<sequence length="186" mass="20985">MCPGILFALRSLGLTLATLIQHFVLQKPSNELIDTSETPGLINNKATPLMVLLSPRLSSNMYHLSKYLSSTGVELNEGRHGPCISKSFLPRRWPCEVVKNIMSLSCSLVKVLPHRKCLPLLRVGNWVGNRVQIVVDKENQNPLGEFVEETVDNKEMFDKDTVEELVKSSRVDWVVKSSRVEELQDE</sequence>
<dbReference type="EMBL" id="JARYMX010000001">
    <property type="protein sequence ID" value="KAJ9567500.1"/>
    <property type="molecule type" value="Genomic_DNA"/>
</dbReference>
<evidence type="ECO:0000313" key="8">
    <source>
        <dbReference type="Proteomes" id="UP001172457"/>
    </source>
</evidence>
<keyword evidence="8" id="KW-1185">Reference proteome</keyword>
<gene>
    <name evidence="7" type="ORF">OSB04_003466</name>
</gene>
<proteinExistence type="predicted"/>
<keyword evidence="2" id="KW-0479">Metal-binding</keyword>
<evidence type="ECO:0000256" key="2">
    <source>
        <dbReference type="ARBA" id="ARBA00022723"/>
    </source>
</evidence>